<organism evidence="2 3">
    <name type="scientific">Streptomyces globosus</name>
    <dbReference type="NCBI Taxonomy" id="68209"/>
    <lineage>
        <taxon>Bacteria</taxon>
        <taxon>Bacillati</taxon>
        <taxon>Actinomycetota</taxon>
        <taxon>Actinomycetes</taxon>
        <taxon>Kitasatosporales</taxon>
        <taxon>Streptomycetaceae</taxon>
        <taxon>Streptomyces</taxon>
    </lineage>
</organism>
<evidence type="ECO:0000256" key="1">
    <source>
        <dbReference type="SAM" id="MobiDB-lite"/>
    </source>
</evidence>
<feature type="compositionally biased region" description="Basic and acidic residues" evidence="1">
    <location>
        <begin position="15"/>
        <end position="32"/>
    </location>
</feature>
<sequence>MGSGLHTVRYMTSTRRTDHDRVRRQADDTDPRWPLRGDLAYDTATSRTGVVIDVPNDTGTTVYRLCPEGGGVAGWSASLDTLVPAEDAAPQPIPRRPPANEPQGQPEYAPWDASSSPDPSPGLRARAERGMERFSKSADEDDQAGSTA</sequence>
<evidence type="ECO:0000313" key="2">
    <source>
        <dbReference type="EMBL" id="AXE27136.1"/>
    </source>
</evidence>
<feature type="compositionally biased region" description="Pro residues" evidence="1">
    <location>
        <begin position="91"/>
        <end position="100"/>
    </location>
</feature>
<accession>A0A344U8B5</accession>
<dbReference type="OrthoDB" id="4291648at2"/>
<reference evidence="2 3" key="1">
    <citation type="submission" date="2018-01" db="EMBL/GenBank/DDBJ databases">
        <title>Draft genome Sequence of streptomyces globosus LZH-48.</title>
        <authorList>
            <person name="Ran K."/>
            <person name="Li Z."/>
            <person name="Wei S."/>
            <person name="Dong R."/>
        </authorList>
    </citation>
    <scope>NUCLEOTIDE SEQUENCE [LARGE SCALE GENOMIC DNA]</scope>
    <source>
        <strain evidence="2 3">LZH-48</strain>
    </source>
</reference>
<evidence type="ECO:0000313" key="3">
    <source>
        <dbReference type="Proteomes" id="UP000252004"/>
    </source>
</evidence>
<dbReference type="AlphaFoldDB" id="A0A344U8B5"/>
<dbReference type="KEGG" id="sgz:C0216_30300"/>
<feature type="compositionally biased region" description="Basic and acidic residues" evidence="1">
    <location>
        <begin position="125"/>
        <end position="138"/>
    </location>
</feature>
<protein>
    <submittedName>
        <fullName evidence="2">Uncharacterized protein</fullName>
    </submittedName>
</protein>
<feature type="compositionally biased region" description="Acidic residues" evidence="1">
    <location>
        <begin position="139"/>
        <end position="148"/>
    </location>
</feature>
<dbReference type="EMBL" id="CP030862">
    <property type="protein sequence ID" value="AXE27136.1"/>
    <property type="molecule type" value="Genomic_DNA"/>
</dbReference>
<proteinExistence type="predicted"/>
<feature type="region of interest" description="Disordered" evidence="1">
    <location>
        <begin position="76"/>
        <end position="148"/>
    </location>
</feature>
<keyword evidence="3" id="KW-1185">Reference proteome</keyword>
<dbReference type="Proteomes" id="UP000252004">
    <property type="component" value="Chromosome"/>
</dbReference>
<gene>
    <name evidence="2" type="ORF">C0216_30300</name>
</gene>
<name>A0A344U8B5_9ACTN</name>
<feature type="region of interest" description="Disordered" evidence="1">
    <location>
        <begin position="1"/>
        <end position="32"/>
    </location>
</feature>